<keyword evidence="6 8" id="KW-0472">Membrane</keyword>
<feature type="transmembrane region" description="Helical" evidence="8">
    <location>
        <begin position="284"/>
        <end position="302"/>
    </location>
</feature>
<dbReference type="InterPro" id="IPR020846">
    <property type="entry name" value="MFS_dom"/>
</dbReference>
<feature type="transmembrane region" description="Helical" evidence="8">
    <location>
        <begin position="133"/>
        <end position="154"/>
    </location>
</feature>
<accession>A0A7X0JA64</accession>
<dbReference type="NCBIfam" id="TIGR00879">
    <property type="entry name" value="SP"/>
    <property type="match status" value="1"/>
</dbReference>
<dbReference type="AlphaFoldDB" id="A0A7X0JA64"/>
<feature type="domain" description="Major facilitator superfamily (MFS) profile" evidence="9">
    <location>
        <begin position="8"/>
        <end position="426"/>
    </location>
</feature>
<feature type="transmembrane region" description="Helical" evidence="8">
    <location>
        <begin position="244"/>
        <end position="264"/>
    </location>
</feature>
<feature type="transmembrane region" description="Helical" evidence="8">
    <location>
        <begin position="309"/>
        <end position="331"/>
    </location>
</feature>
<feature type="transmembrane region" description="Helical" evidence="8">
    <location>
        <begin position="337"/>
        <end position="361"/>
    </location>
</feature>
<evidence type="ECO:0000256" key="7">
    <source>
        <dbReference type="RuleBase" id="RU003346"/>
    </source>
</evidence>
<evidence type="ECO:0000259" key="9">
    <source>
        <dbReference type="PROSITE" id="PS50850"/>
    </source>
</evidence>
<dbReference type="SUPFAM" id="SSF103473">
    <property type="entry name" value="MFS general substrate transporter"/>
    <property type="match status" value="1"/>
</dbReference>
<feature type="transmembrane region" description="Helical" evidence="8">
    <location>
        <begin position="382"/>
        <end position="398"/>
    </location>
</feature>
<sequence>MNTTLLRGVLVGGLAGLLFGFDTAVIAGTTEGIRSAFALDASGVGITVSAALWGTLAGALLAGLPGDRYGARNALKGIALLYCLSGLGCLIAWSWPALIVFRVMAGLAVGASSVLAPVYLAEIAPAERRGLMVGTFQLNIVLGILAAYLSNAVVGSFDLGAGDWQVKLGISAVPALLLLSLMFTIPDSPRWLAAKGREDEAEAVLVGLGVADPRHELDSYARAAAAVAVGSAPRLSWARHRKPILLAFAVASFNQLSGINAILYYLNDIFAAAGYDAVSADRQAVTIGLCNFVFTALALLVIDRLGRRTLLLIGSVGLTLALGGTAAVFLSGQGQQYLLALLIAFIAFFAFSQGAVIWVYISEIFPTDVRARGQALGSSTHWAMDAVIAMAFPVIAAHTRGLPFVVFAAMMAVQFVVVLMFFPETKQRPLEAIGAD</sequence>
<protein>
    <submittedName>
        <fullName evidence="10">Sugar porter (SP) family MFS transporter</fullName>
    </submittedName>
</protein>
<evidence type="ECO:0000256" key="5">
    <source>
        <dbReference type="ARBA" id="ARBA00022989"/>
    </source>
</evidence>
<comment type="similarity">
    <text evidence="2 7">Belongs to the major facilitator superfamily. Sugar transporter (TC 2.A.1.1) family.</text>
</comment>
<feature type="transmembrane region" description="Helical" evidence="8">
    <location>
        <begin position="166"/>
        <end position="185"/>
    </location>
</feature>
<dbReference type="InterPro" id="IPR005828">
    <property type="entry name" value="MFS_sugar_transport-like"/>
</dbReference>
<evidence type="ECO:0000256" key="4">
    <source>
        <dbReference type="ARBA" id="ARBA00022692"/>
    </source>
</evidence>
<comment type="caution">
    <text evidence="10">The sequence shown here is derived from an EMBL/GenBank/DDBJ whole genome shotgun (WGS) entry which is preliminary data.</text>
</comment>
<dbReference type="PROSITE" id="PS00216">
    <property type="entry name" value="SUGAR_TRANSPORT_1"/>
    <property type="match status" value="1"/>
</dbReference>
<organism evidence="10 11">
    <name type="scientific">Sphingomonas endophytica</name>
    <dbReference type="NCBI Taxonomy" id="869719"/>
    <lineage>
        <taxon>Bacteria</taxon>
        <taxon>Pseudomonadati</taxon>
        <taxon>Pseudomonadota</taxon>
        <taxon>Alphaproteobacteria</taxon>
        <taxon>Sphingomonadales</taxon>
        <taxon>Sphingomonadaceae</taxon>
        <taxon>Sphingomonas</taxon>
    </lineage>
</organism>
<proteinExistence type="inferred from homology"/>
<dbReference type="PRINTS" id="PR00171">
    <property type="entry name" value="SUGRTRNSPORT"/>
</dbReference>
<evidence type="ECO:0000256" key="3">
    <source>
        <dbReference type="ARBA" id="ARBA00022448"/>
    </source>
</evidence>
<dbReference type="Pfam" id="PF00083">
    <property type="entry name" value="Sugar_tr"/>
    <property type="match status" value="1"/>
</dbReference>
<dbReference type="Proteomes" id="UP000522313">
    <property type="component" value="Unassembled WGS sequence"/>
</dbReference>
<gene>
    <name evidence="10" type="ORF">F4693_000437</name>
</gene>
<keyword evidence="3 7" id="KW-0813">Transport</keyword>
<evidence type="ECO:0000256" key="8">
    <source>
        <dbReference type="SAM" id="Phobius"/>
    </source>
</evidence>
<dbReference type="InterPro" id="IPR050820">
    <property type="entry name" value="MFS_Sugar_Transporter"/>
</dbReference>
<dbReference type="RefSeq" id="WP_260396411.1">
    <property type="nucleotide sequence ID" value="NZ_JACHBT010000002.1"/>
</dbReference>
<dbReference type="GO" id="GO:0016020">
    <property type="term" value="C:membrane"/>
    <property type="evidence" value="ECO:0007669"/>
    <property type="project" value="UniProtKB-SubCell"/>
</dbReference>
<dbReference type="PANTHER" id="PTHR48023">
    <property type="entry name" value="D-XYLOSE-PROTON SYMPORTER-LIKE 2"/>
    <property type="match status" value="1"/>
</dbReference>
<dbReference type="PROSITE" id="PS50850">
    <property type="entry name" value="MFS"/>
    <property type="match status" value="1"/>
</dbReference>
<evidence type="ECO:0000313" key="10">
    <source>
        <dbReference type="EMBL" id="MBB6503484.1"/>
    </source>
</evidence>
<feature type="transmembrane region" description="Helical" evidence="8">
    <location>
        <begin position="404"/>
        <end position="422"/>
    </location>
</feature>
<name>A0A7X0JA64_9SPHN</name>
<keyword evidence="4 8" id="KW-0812">Transmembrane</keyword>
<reference evidence="10 11" key="2">
    <citation type="submission" date="2020-08" db="EMBL/GenBank/DDBJ databases">
        <authorList>
            <person name="Partida-Martinez L."/>
            <person name="Huntemann M."/>
            <person name="Clum A."/>
            <person name="Wang J."/>
            <person name="Palaniappan K."/>
            <person name="Ritter S."/>
            <person name="Chen I.-M."/>
            <person name="Stamatis D."/>
            <person name="Reddy T."/>
            <person name="O'Malley R."/>
            <person name="Daum C."/>
            <person name="Shapiro N."/>
            <person name="Ivanova N."/>
            <person name="Kyrpides N."/>
            <person name="Woyke T."/>
        </authorList>
    </citation>
    <scope>NUCLEOTIDE SEQUENCE [LARGE SCALE GENOMIC DNA]</scope>
    <source>
        <strain evidence="10 11">AS3.13</strain>
    </source>
</reference>
<dbReference type="GO" id="GO:1904659">
    <property type="term" value="P:D-glucose transmembrane transport"/>
    <property type="evidence" value="ECO:0007669"/>
    <property type="project" value="TreeGrafter"/>
</dbReference>
<comment type="subcellular location">
    <subcellularLocation>
        <location evidence="1">Membrane</location>
        <topology evidence="1">Multi-pass membrane protein</topology>
    </subcellularLocation>
</comment>
<evidence type="ECO:0000256" key="2">
    <source>
        <dbReference type="ARBA" id="ARBA00010992"/>
    </source>
</evidence>
<dbReference type="PROSITE" id="PS00217">
    <property type="entry name" value="SUGAR_TRANSPORT_2"/>
    <property type="match status" value="1"/>
</dbReference>
<feature type="transmembrane region" description="Helical" evidence="8">
    <location>
        <begin position="99"/>
        <end position="121"/>
    </location>
</feature>
<keyword evidence="5 8" id="KW-1133">Transmembrane helix</keyword>
<evidence type="ECO:0000256" key="1">
    <source>
        <dbReference type="ARBA" id="ARBA00004141"/>
    </source>
</evidence>
<dbReference type="PANTHER" id="PTHR48023:SF4">
    <property type="entry name" value="D-XYLOSE-PROTON SYMPORTER-LIKE 2"/>
    <property type="match status" value="1"/>
</dbReference>
<reference evidence="10 11" key="1">
    <citation type="submission" date="2020-08" db="EMBL/GenBank/DDBJ databases">
        <title>The Agave Microbiome: Exploring the role of microbial communities in plant adaptations to desert environments.</title>
        <authorList>
            <person name="Partida-Martinez L.P."/>
        </authorList>
    </citation>
    <scope>NUCLEOTIDE SEQUENCE [LARGE SCALE GENOMIC DNA]</scope>
    <source>
        <strain evidence="10 11">AS3.13</strain>
    </source>
</reference>
<dbReference type="GO" id="GO:0022857">
    <property type="term" value="F:transmembrane transporter activity"/>
    <property type="evidence" value="ECO:0007669"/>
    <property type="project" value="InterPro"/>
</dbReference>
<evidence type="ECO:0000313" key="11">
    <source>
        <dbReference type="Proteomes" id="UP000522313"/>
    </source>
</evidence>
<feature type="transmembrane region" description="Helical" evidence="8">
    <location>
        <begin position="43"/>
        <end position="62"/>
    </location>
</feature>
<dbReference type="InterPro" id="IPR003663">
    <property type="entry name" value="Sugar/inositol_transpt"/>
</dbReference>
<dbReference type="EMBL" id="JACHBT010000002">
    <property type="protein sequence ID" value="MBB6503484.1"/>
    <property type="molecule type" value="Genomic_DNA"/>
</dbReference>
<dbReference type="InterPro" id="IPR005829">
    <property type="entry name" value="Sugar_transporter_CS"/>
</dbReference>
<dbReference type="Gene3D" id="1.20.1250.20">
    <property type="entry name" value="MFS general substrate transporter like domains"/>
    <property type="match status" value="1"/>
</dbReference>
<dbReference type="InterPro" id="IPR036259">
    <property type="entry name" value="MFS_trans_sf"/>
</dbReference>
<feature type="transmembrane region" description="Helical" evidence="8">
    <location>
        <begin position="74"/>
        <end position="93"/>
    </location>
</feature>
<evidence type="ECO:0000256" key="6">
    <source>
        <dbReference type="ARBA" id="ARBA00023136"/>
    </source>
</evidence>